<feature type="compositionally biased region" description="Basic and acidic residues" evidence="1">
    <location>
        <begin position="314"/>
        <end position="323"/>
    </location>
</feature>
<dbReference type="Proteomes" id="UP000008909">
    <property type="component" value="Unassembled WGS sequence"/>
</dbReference>
<feature type="region of interest" description="Disordered" evidence="1">
    <location>
        <begin position="247"/>
        <end position="323"/>
    </location>
</feature>
<gene>
    <name evidence="2" type="ORF">CLF_102968</name>
</gene>
<dbReference type="AlphaFoldDB" id="G7YN94"/>
<protein>
    <submittedName>
        <fullName evidence="2">Uncharacterized protein</fullName>
    </submittedName>
</protein>
<accession>G7YN94</accession>
<dbReference type="EMBL" id="DF143892">
    <property type="protein sequence ID" value="GAA54425.1"/>
    <property type="molecule type" value="Genomic_DNA"/>
</dbReference>
<keyword evidence="3" id="KW-1185">Reference proteome</keyword>
<feature type="compositionally biased region" description="Basic and acidic residues" evidence="1">
    <location>
        <begin position="129"/>
        <end position="149"/>
    </location>
</feature>
<name>G7YN94_CLOSI</name>
<organism evidence="2 3">
    <name type="scientific">Clonorchis sinensis</name>
    <name type="common">Chinese liver fluke</name>
    <dbReference type="NCBI Taxonomy" id="79923"/>
    <lineage>
        <taxon>Eukaryota</taxon>
        <taxon>Metazoa</taxon>
        <taxon>Spiralia</taxon>
        <taxon>Lophotrochozoa</taxon>
        <taxon>Platyhelminthes</taxon>
        <taxon>Trematoda</taxon>
        <taxon>Digenea</taxon>
        <taxon>Opisthorchiida</taxon>
        <taxon>Opisthorchiata</taxon>
        <taxon>Opisthorchiidae</taxon>
        <taxon>Clonorchis</taxon>
    </lineage>
</organism>
<evidence type="ECO:0000313" key="3">
    <source>
        <dbReference type="Proteomes" id="UP000008909"/>
    </source>
</evidence>
<reference evidence="2" key="1">
    <citation type="journal article" date="2011" name="Genome Biol.">
        <title>The draft genome of the carcinogenic human liver fluke Clonorchis sinensis.</title>
        <authorList>
            <person name="Wang X."/>
            <person name="Chen W."/>
            <person name="Huang Y."/>
            <person name="Sun J."/>
            <person name="Men J."/>
            <person name="Liu H."/>
            <person name="Luo F."/>
            <person name="Guo L."/>
            <person name="Lv X."/>
            <person name="Deng C."/>
            <person name="Zhou C."/>
            <person name="Fan Y."/>
            <person name="Li X."/>
            <person name="Huang L."/>
            <person name="Hu Y."/>
            <person name="Liang C."/>
            <person name="Hu X."/>
            <person name="Xu J."/>
            <person name="Yu X."/>
        </authorList>
    </citation>
    <scope>NUCLEOTIDE SEQUENCE [LARGE SCALE GENOMIC DNA]</scope>
    <source>
        <strain evidence="2">Henan</strain>
    </source>
</reference>
<feature type="compositionally biased region" description="Basic residues" evidence="1">
    <location>
        <begin position="298"/>
        <end position="313"/>
    </location>
</feature>
<proteinExistence type="predicted"/>
<evidence type="ECO:0000313" key="2">
    <source>
        <dbReference type="EMBL" id="GAA54425.1"/>
    </source>
</evidence>
<evidence type="ECO:0000256" key="1">
    <source>
        <dbReference type="SAM" id="MobiDB-lite"/>
    </source>
</evidence>
<feature type="region of interest" description="Disordered" evidence="1">
    <location>
        <begin position="129"/>
        <end position="153"/>
    </location>
</feature>
<sequence>MHSAAKKRAIQNETNSSVLNQKVHFKCSALIGILDAKLELLSKALEDANTKNAATWTKVDEELSSLNEYLTLSTPGPLAAKKVIQLSDAGIKIAMASLVDRRKILGRAVSIQKANPTIRRLSEDRLLDSRKLGHSSSREEHAEANDRDPGQQFLLTHRRPPEFQRQQCSGGDKPHVDGAPKLATLIAGDSDVHTSTKERRLQPNKPHTIRQIRKLLAGFKVQSSAKTSLMGAPPKELLLGAVTQRLGPHRDTFKSKPRQSAQETKQRQDCPLNNSKSACPKGGIERATSSSGGNVRPREKKLRPPKVKGLRKLGSHEAKKICE</sequence>
<reference key="2">
    <citation type="submission" date="2011-10" db="EMBL/GenBank/DDBJ databases">
        <title>The genome and transcriptome sequence of Clonorchis sinensis provide insights into the carcinogenic liver fluke.</title>
        <authorList>
            <person name="Wang X."/>
            <person name="Huang Y."/>
            <person name="Chen W."/>
            <person name="Liu H."/>
            <person name="Guo L."/>
            <person name="Chen Y."/>
            <person name="Luo F."/>
            <person name="Zhou W."/>
            <person name="Sun J."/>
            <person name="Mao Q."/>
            <person name="Liang P."/>
            <person name="Zhou C."/>
            <person name="Tian Y."/>
            <person name="Men J."/>
            <person name="Lv X."/>
            <person name="Huang L."/>
            <person name="Zhou J."/>
            <person name="Hu Y."/>
            <person name="Li R."/>
            <person name="Zhang F."/>
            <person name="Lei H."/>
            <person name="Li X."/>
            <person name="Hu X."/>
            <person name="Liang C."/>
            <person name="Xu J."/>
            <person name="Wu Z."/>
            <person name="Yu X."/>
        </authorList>
    </citation>
    <scope>NUCLEOTIDE SEQUENCE</scope>
    <source>
        <strain>Henan</strain>
    </source>
</reference>